<keyword evidence="3" id="KW-1185">Reference proteome</keyword>
<dbReference type="Proteomes" id="UP001279410">
    <property type="component" value="Unassembled WGS sequence"/>
</dbReference>
<evidence type="ECO:0000256" key="1">
    <source>
        <dbReference type="SAM" id="MobiDB-lite"/>
    </source>
</evidence>
<protein>
    <submittedName>
        <fullName evidence="2">Sterile alpha motif domain-containing protein 10 isoform X1</fullName>
    </submittedName>
</protein>
<organism evidence="2 3">
    <name type="scientific">Lates japonicus</name>
    <name type="common">Japanese lates</name>
    <dbReference type="NCBI Taxonomy" id="270547"/>
    <lineage>
        <taxon>Eukaryota</taxon>
        <taxon>Metazoa</taxon>
        <taxon>Chordata</taxon>
        <taxon>Craniata</taxon>
        <taxon>Vertebrata</taxon>
        <taxon>Euteleostomi</taxon>
        <taxon>Actinopterygii</taxon>
        <taxon>Neopterygii</taxon>
        <taxon>Teleostei</taxon>
        <taxon>Neoteleostei</taxon>
        <taxon>Acanthomorphata</taxon>
        <taxon>Carangaria</taxon>
        <taxon>Carangaria incertae sedis</taxon>
        <taxon>Centropomidae</taxon>
        <taxon>Lates</taxon>
    </lineage>
</organism>
<sequence>PPLETSLSSSLDPFGSPFPHPLSQYVSKSHGRAAVFRYVSGESMSERGEDKPIDNMPTSLEDSHSTQPMWFTDTDTETKPPLKAGVPTVT</sequence>
<feature type="compositionally biased region" description="Polar residues" evidence="1">
    <location>
        <begin position="1"/>
        <end position="11"/>
    </location>
</feature>
<evidence type="ECO:0000313" key="3">
    <source>
        <dbReference type="Proteomes" id="UP001279410"/>
    </source>
</evidence>
<feature type="compositionally biased region" description="Basic and acidic residues" evidence="1">
    <location>
        <begin position="44"/>
        <end position="53"/>
    </location>
</feature>
<dbReference type="AlphaFoldDB" id="A0AAD3M2K4"/>
<gene>
    <name evidence="2" type="ORF">AKAME5_000061500</name>
</gene>
<name>A0AAD3M2K4_LATJO</name>
<feature type="non-terminal residue" evidence="2">
    <location>
        <position position="1"/>
    </location>
</feature>
<evidence type="ECO:0000313" key="2">
    <source>
        <dbReference type="EMBL" id="GLD46223.1"/>
    </source>
</evidence>
<feature type="region of interest" description="Disordered" evidence="1">
    <location>
        <begin position="1"/>
        <end position="20"/>
    </location>
</feature>
<proteinExistence type="predicted"/>
<feature type="compositionally biased region" description="Polar residues" evidence="1">
    <location>
        <begin position="56"/>
        <end position="69"/>
    </location>
</feature>
<comment type="caution">
    <text evidence="2">The sequence shown here is derived from an EMBL/GenBank/DDBJ whole genome shotgun (WGS) entry which is preliminary data.</text>
</comment>
<reference evidence="2" key="1">
    <citation type="submission" date="2022-08" db="EMBL/GenBank/DDBJ databases">
        <title>Genome sequencing of akame (Lates japonicus).</title>
        <authorList>
            <person name="Hashiguchi Y."/>
            <person name="Takahashi H."/>
        </authorList>
    </citation>
    <scope>NUCLEOTIDE SEQUENCE</scope>
    <source>
        <strain evidence="2">Kochi</strain>
    </source>
</reference>
<feature type="non-terminal residue" evidence="2">
    <location>
        <position position="90"/>
    </location>
</feature>
<dbReference type="EMBL" id="BRZM01000001">
    <property type="protein sequence ID" value="GLD46223.1"/>
    <property type="molecule type" value="Genomic_DNA"/>
</dbReference>
<accession>A0AAD3M2K4</accession>
<feature type="region of interest" description="Disordered" evidence="1">
    <location>
        <begin position="40"/>
        <end position="90"/>
    </location>
</feature>